<dbReference type="CDD" id="cd04371">
    <property type="entry name" value="DEP"/>
    <property type="match status" value="1"/>
</dbReference>
<dbReference type="PROSITE" id="PS50186">
    <property type="entry name" value="DEP"/>
    <property type="match status" value="1"/>
</dbReference>
<dbReference type="SMART" id="SM00049">
    <property type="entry name" value="DEP"/>
    <property type="match status" value="1"/>
</dbReference>
<dbReference type="GO" id="GO:0035556">
    <property type="term" value="P:intracellular signal transduction"/>
    <property type="evidence" value="ECO:0007669"/>
    <property type="project" value="InterPro"/>
</dbReference>
<dbReference type="InterPro" id="IPR036388">
    <property type="entry name" value="WH-like_DNA-bd_sf"/>
</dbReference>
<dbReference type="InterPro" id="IPR036390">
    <property type="entry name" value="WH_DNA-bd_sf"/>
</dbReference>
<organism evidence="2 3">
    <name type="scientific">Acrasis kona</name>
    <dbReference type="NCBI Taxonomy" id="1008807"/>
    <lineage>
        <taxon>Eukaryota</taxon>
        <taxon>Discoba</taxon>
        <taxon>Heterolobosea</taxon>
        <taxon>Tetramitia</taxon>
        <taxon>Eutetramitia</taxon>
        <taxon>Acrasidae</taxon>
        <taxon>Acrasis</taxon>
    </lineage>
</organism>
<dbReference type="InterPro" id="IPR000591">
    <property type="entry name" value="DEP_dom"/>
</dbReference>
<dbReference type="Proteomes" id="UP001431209">
    <property type="component" value="Unassembled WGS sequence"/>
</dbReference>
<reference evidence="2 3" key="1">
    <citation type="submission" date="2024-03" db="EMBL/GenBank/DDBJ databases">
        <title>The Acrasis kona genome and developmental transcriptomes reveal deep origins of eukaryotic multicellular pathways.</title>
        <authorList>
            <person name="Sheikh S."/>
            <person name="Fu C.-J."/>
            <person name="Brown M.W."/>
            <person name="Baldauf S.L."/>
        </authorList>
    </citation>
    <scope>NUCLEOTIDE SEQUENCE [LARGE SCALE GENOMIC DNA]</scope>
    <source>
        <strain evidence="2 3">ATCC MYA-3509</strain>
    </source>
</reference>
<dbReference type="EMBL" id="JAOPGA020001296">
    <property type="protein sequence ID" value="KAL0487016.1"/>
    <property type="molecule type" value="Genomic_DNA"/>
</dbReference>
<sequence>MKLVDYIFIDGVVQSGPPSEVHKEMMELMTHMKSPETGIEVRDRTYHLKTYKNCFIASDMVTWLCRYLNINRRTATRVGIHLQIKGYMNHVCKEHYVSDEHLFFKFENKPIEVVSIPDVIPTQCKYMFEIQEKNILIPSAKVSSEKSNPDTLTPYCKILVEDQIITFKPDYTKKTCIPVRNLPISCHIVVLNEEKIATNKEDLIGHKKFLFEKEGECSTDGWLVKYSSKAVGFIKVTCQCTALEAEGQQRTF</sequence>
<keyword evidence="3" id="KW-1185">Reference proteome</keyword>
<evidence type="ECO:0000259" key="1">
    <source>
        <dbReference type="PROSITE" id="PS50186"/>
    </source>
</evidence>
<dbReference type="AlphaFoldDB" id="A0AAW2ZB08"/>
<evidence type="ECO:0000313" key="3">
    <source>
        <dbReference type="Proteomes" id="UP001431209"/>
    </source>
</evidence>
<proteinExistence type="predicted"/>
<dbReference type="Pfam" id="PF00610">
    <property type="entry name" value="DEP"/>
    <property type="match status" value="1"/>
</dbReference>
<dbReference type="SUPFAM" id="SSF46785">
    <property type="entry name" value="Winged helix' DNA-binding domain"/>
    <property type="match status" value="1"/>
</dbReference>
<accession>A0AAW2ZB08</accession>
<comment type="caution">
    <text evidence="2">The sequence shown here is derived from an EMBL/GenBank/DDBJ whole genome shotgun (WGS) entry which is preliminary data.</text>
</comment>
<evidence type="ECO:0000313" key="2">
    <source>
        <dbReference type="EMBL" id="KAL0487016.1"/>
    </source>
</evidence>
<protein>
    <submittedName>
        <fullName evidence="2">Vacuolar membrane-associated protein IML1</fullName>
    </submittedName>
</protein>
<feature type="domain" description="DEP" evidence="1">
    <location>
        <begin position="35"/>
        <end position="108"/>
    </location>
</feature>
<name>A0AAW2ZB08_9EUKA</name>
<gene>
    <name evidence="2" type="ORF">AKO1_001343</name>
</gene>
<dbReference type="Gene3D" id="1.10.10.10">
    <property type="entry name" value="Winged helix-like DNA-binding domain superfamily/Winged helix DNA-binding domain"/>
    <property type="match status" value="1"/>
</dbReference>